<dbReference type="InterPro" id="IPR013096">
    <property type="entry name" value="Cupin_2"/>
</dbReference>
<feature type="domain" description="Cupin type-2" evidence="2">
    <location>
        <begin position="43"/>
        <end position="109"/>
    </location>
</feature>
<dbReference type="Proteomes" id="UP000557717">
    <property type="component" value="Unassembled WGS sequence"/>
</dbReference>
<dbReference type="Pfam" id="PF07883">
    <property type="entry name" value="Cupin_2"/>
    <property type="match status" value="1"/>
</dbReference>
<dbReference type="GO" id="GO:0046872">
    <property type="term" value="F:metal ion binding"/>
    <property type="evidence" value="ECO:0007669"/>
    <property type="project" value="UniProtKB-KW"/>
</dbReference>
<keyword evidence="3" id="KW-0560">Oxidoreductase</keyword>
<dbReference type="GO" id="GO:0051213">
    <property type="term" value="F:dioxygenase activity"/>
    <property type="evidence" value="ECO:0007669"/>
    <property type="project" value="UniProtKB-KW"/>
</dbReference>
<dbReference type="AlphaFoldDB" id="A0A840VDG8"/>
<organism evidence="3 4">
    <name type="scientific">Haloferula luteola</name>
    <dbReference type="NCBI Taxonomy" id="595692"/>
    <lineage>
        <taxon>Bacteria</taxon>
        <taxon>Pseudomonadati</taxon>
        <taxon>Verrucomicrobiota</taxon>
        <taxon>Verrucomicrobiia</taxon>
        <taxon>Verrucomicrobiales</taxon>
        <taxon>Verrucomicrobiaceae</taxon>
        <taxon>Haloferula</taxon>
    </lineage>
</organism>
<dbReference type="InterPro" id="IPR011051">
    <property type="entry name" value="RmlC_Cupin_sf"/>
</dbReference>
<evidence type="ECO:0000313" key="4">
    <source>
        <dbReference type="Proteomes" id="UP000557717"/>
    </source>
</evidence>
<gene>
    <name evidence="3" type="ORF">HNR46_003815</name>
</gene>
<dbReference type="SUPFAM" id="SSF51182">
    <property type="entry name" value="RmlC-like cupins"/>
    <property type="match status" value="1"/>
</dbReference>
<sequence length="136" mass="14969">MSEKHVFITEVEALKEEFKGRTNYWMCRPEVCDLKGLQVCRAVLPAGEGHPFHTHPELEEVIYVLEGKVEQWVEDSARILSPGETAAIPAGVVHATFNPTDEDAVILAILSPGSSEGPFAVDVSDQEPWKSLRGQA</sequence>
<evidence type="ECO:0000313" key="3">
    <source>
        <dbReference type="EMBL" id="MBB5353554.1"/>
    </source>
</evidence>
<dbReference type="InterPro" id="IPR051610">
    <property type="entry name" value="GPI/OXD"/>
</dbReference>
<protein>
    <submittedName>
        <fullName evidence="3">Quercetin dioxygenase-like cupin family protein</fullName>
    </submittedName>
</protein>
<accession>A0A840VDG8</accession>
<dbReference type="Gene3D" id="2.60.120.10">
    <property type="entry name" value="Jelly Rolls"/>
    <property type="match status" value="1"/>
</dbReference>
<reference evidence="3 4" key="1">
    <citation type="submission" date="2020-08" db="EMBL/GenBank/DDBJ databases">
        <title>Genomic Encyclopedia of Type Strains, Phase IV (KMG-IV): sequencing the most valuable type-strain genomes for metagenomic binning, comparative biology and taxonomic classification.</title>
        <authorList>
            <person name="Goeker M."/>
        </authorList>
    </citation>
    <scope>NUCLEOTIDE SEQUENCE [LARGE SCALE GENOMIC DNA]</scope>
    <source>
        <strain evidence="3 4">YC6886</strain>
    </source>
</reference>
<evidence type="ECO:0000256" key="1">
    <source>
        <dbReference type="ARBA" id="ARBA00022723"/>
    </source>
</evidence>
<keyword evidence="1" id="KW-0479">Metal-binding</keyword>
<keyword evidence="4" id="KW-1185">Reference proteome</keyword>
<dbReference type="PANTHER" id="PTHR35848">
    <property type="entry name" value="OXALATE-BINDING PROTEIN"/>
    <property type="match status" value="1"/>
</dbReference>
<dbReference type="InterPro" id="IPR014710">
    <property type="entry name" value="RmlC-like_jellyroll"/>
</dbReference>
<keyword evidence="3" id="KW-0223">Dioxygenase</keyword>
<dbReference type="EMBL" id="JACHFD010000028">
    <property type="protein sequence ID" value="MBB5353554.1"/>
    <property type="molecule type" value="Genomic_DNA"/>
</dbReference>
<name>A0A840VDG8_9BACT</name>
<proteinExistence type="predicted"/>
<evidence type="ECO:0000259" key="2">
    <source>
        <dbReference type="Pfam" id="PF07883"/>
    </source>
</evidence>
<dbReference type="RefSeq" id="WP_184021592.1">
    <property type="nucleotide sequence ID" value="NZ_JACHFD010000028.1"/>
</dbReference>
<comment type="caution">
    <text evidence="3">The sequence shown here is derived from an EMBL/GenBank/DDBJ whole genome shotgun (WGS) entry which is preliminary data.</text>
</comment>